<dbReference type="KEGG" id="cbd:CBUD_0195"/>
<dbReference type="AlphaFoldDB" id="A9KBS5"/>
<dbReference type="FunFam" id="1.10.10.2830:FF:000001">
    <property type="entry name" value="Chromosome partitioning protein ParB"/>
    <property type="match status" value="1"/>
</dbReference>
<reference evidence="7 8" key="1">
    <citation type="journal article" date="2009" name="Infect. Immun.">
        <title>Comparative genomics reveal extensive transposon-mediated genomic plasticity and diversity among potential effector proteins within the genus Coxiella.</title>
        <authorList>
            <person name="Beare P.A."/>
            <person name="Unsworth N."/>
            <person name="Andoh M."/>
            <person name="Voth D.E."/>
            <person name="Omsland A."/>
            <person name="Gilk S.D."/>
            <person name="Williams K.P."/>
            <person name="Sobral B.W."/>
            <person name="Kupko J.J.III."/>
            <person name="Porcella S.F."/>
            <person name="Samuel J.E."/>
            <person name="Heinzen R.A."/>
        </authorList>
    </citation>
    <scope>NUCLEOTIDE SEQUENCE [LARGE SCALE GENOMIC DNA]</scope>
    <source>
        <strain evidence="7 8">Dugway 5J108-111</strain>
    </source>
</reference>
<dbReference type="InterPro" id="IPR057240">
    <property type="entry name" value="ParB_dimer_C"/>
</dbReference>
<dbReference type="PANTHER" id="PTHR33375:SF1">
    <property type="entry name" value="CHROMOSOME-PARTITIONING PROTEIN PARB-RELATED"/>
    <property type="match status" value="1"/>
</dbReference>
<accession>A9KBS5</accession>
<dbReference type="SMART" id="SM00470">
    <property type="entry name" value="ParB"/>
    <property type="match status" value="1"/>
</dbReference>
<evidence type="ECO:0000259" key="6">
    <source>
        <dbReference type="SMART" id="SM00470"/>
    </source>
</evidence>
<dbReference type="GO" id="GO:0005694">
    <property type="term" value="C:chromosome"/>
    <property type="evidence" value="ECO:0007669"/>
    <property type="project" value="TreeGrafter"/>
</dbReference>
<dbReference type="InterPro" id="IPR041468">
    <property type="entry name" value="HTH_ParB/Spo0J"/>
</dbReference>
<evidence type="ECO:0000313" key="8">
    <source>
        <dbReference type="Proteomes" id="UP000008555"/>
    </source>
</evidence>
<evidence type="ECO:0000256" key="4">
    <source>
        <dbReference type="ARBA" id="ARBA00023125"/>
    </source>
</evidence>
<dbReference type="NCBIfam" id="TIGR00180">
    <property type="entry name" value="parB_part"/>
    <property type="match status" value="1"/>
</dbReference>
<organism evidence="7 8">
    <name type="scientific">Coxiella burnetii (strain Dugway 5J108-111)</name>
    <dbReference type="NCBI Taxonomy" id="434922"/>
    <lineage>
        <taxon>Bacteria</taxon>
        <taxon>Pseudomonadati</taxon>
        <taxon>Pseudomonadota</taxon>
        <taxon>Gammaproteobacteria</taxon>
        <taxon>Legionellales</taxon>
        <taxon>Coxiellaceae</taxon>
        <taxon>Coxiella</taxon>
    </lineage>
</organism>
<dbReference type="Pfam" id="PF23552">
    <property type="entry name" value="ParB_C"/>
    <property type="match status" value="1"/>
</dbReference>
<dbReference type="GO" id="GO:0045881">
    <property type="term" value="P:positive regulation of sporulation resulting in formation of a cellular spore"/>
    <property type="evidence" value="ECO:0007669"/>
    <property type="project" value="TreeGrafter"/>
</dbReference>
<dbReference type="GO" id="GO:0003677">
    <property type="term" value="F:DNA binding"/>
    <property type="evidence" value="ECO:0007669"/>
    <property type="project" value="UniProtKB-KW"/>
</dbReference>
<dbReference type="InterPro" id="IPR004437">
    <property type="entry name" value="ParB/RepB/Spo0J"/>
</dbReference>
<protein>
    <recommendedName>
        <fullName evidence="2">Probable chromosome-partitioning protein ParB</fullName>
    </recommendedName>
</protein>
<proteinExistence type="inferred from homology"/>
<keyword evidence="3" id="KW-0159">Chromosome partition</keyword>
<sequence>MSMTQKRGLGRGLSDLGLNELLTEINDASLADSKTELKKLTIDVIQPGRYQPRRQMDKDALEELANSIRAQGIIQPIVVRPVGQRYEIIAGERRWRAAQLAGLKEVPAVIRPITDEAAIAMSLIENIQRQNLNAIEEAAALQRLLDEFKMTHEEIAEAVGKSRTSVTNSLRLLKLNPDVKALLEQGHLDMGHARALLALEGFQQSEAANIIIKRALSVRETEKLIQHWQSEGKSSANRPSMDPDVARLQHHLSDKLGAAVTIRHGAKGKGKLIIHYNSADELEGILDRIR</sequence>
<evidence type="ECO:0000256" key="3">
    <source>
        <dbReference type="ARBA" id="ARBA00022829"/>
    </source>
</evidence>
<evidence type="ECO:0000256" key="1">
    <source>
        <dbReference type="ARBA" id="ARBA00006295"/>
    </source>
</evidence>
<dbReference type="HOGENOM" id="CLU_023853_0_0_6"/>
<dbReference type="Gene3D" id="1.10.10.2830">
    <property type="match status" value="1"/>
</dbReference>
<dbReference type="EMBL" id="CP000733">
    <property type="protein sequence ID" value="ABS76555.2"/>
    <property type="molecule type" value="Genomic_DNA"/>
</dbReference>
<keyword evidence="4" id="KW-0238">DNA-binding</keyword>
<feature type="domain" description="ParB-like N-terminal" evidence="6">
    <location>
        <begin position="38"/>
        <end position="127"/>
    </location>
</feature>
<dbReference type="Pfam" id="PF02195">
    <property type="entry name" value="ParB_N"/>
    <property type="match status" value="1"/>
</dbReference>
<dbReference type="Gene3D" id="3.90.1530.30">
    <property type="match status" value="1"/>
</dbReference>
<dbReference type="SUPFAM" id="SSF110849">
    <property type="entry name" value="ParB/Sulfiredoxin"/>
    <property type="match status" value="1"/>
</dbReference>
<dbReference type="Proteomes" id="UP000008555">
    <property type="component" value="Chromosome"/>
</dbReference>
<gene>
    <name evidence="7" type="primary">parB</name>
    <name evidence="7" type="ordered locus">CBUD_0195</name>
</gene>
<name>A9KBS5_COXBN</name>
<dbReference type="GO" id="GO:0007059">
    <property type="term" value="P:chromosome segregation"/>
    <property type="evidence" value="ECO:0007669"/>
    <property type="project" value="UniProtKB-KW"/>
</dbReference>
<dbReference type="RefSeq" id="WP_011996460.1">
    <property type="nucleotide sequence ID" value="NC_009727.1"/>
</dbReference>
<comment type="function">
    <text evidence="5">Involved in chromosome partition. Localize to both poles of the predivisional cell following completion of DNA replication. Binds to the DNA origin of replication.</text>
</comment>
<dbReference type="Pfam" id="PF17762">
    <property type="entry name" value="HTH_ParB"/>
    <property type="match status" value="1"/>
</dbReference>
<dbReference type="InterPro" id="IPR050336">
    <property type="entry name" value="Chromosome_partition/occlusion"/>
</dbReference>
<evidence type="ECO:0000256" key="2">
    <source>
        <dbReference type="ARBA" id="ARBA00022372"/>
    </source>
</evidence>
<evidence type="ECO:0000256" key="5">
    <source>
        <dbReference type="ARBA" id="ARBA00025472"/>
    </source>
</evidence>
<comment type="similarity">
    <text evidence="1">Belongs to the ParB family.</text>
</comment>
<dbReference type="CDD" id="cd16393">
    <property type="entry name" value="SPO0J_N"/>
    <property type="match status" value="1"/>
</dbReference>
<evidence type="ECO:0000313" key="7">
    <source>
        <dbReference type="EMBL" id="ABS76555.2"/>
    </source>
</evidence>
<dbReference type="PANTHER" id="PTHR33375">
    <property type="entry name" value="CHROMOSOME-PARTITIONING PROTEIN PARB-RELATED"/>
    <property type="match status" value="1"/>
</dbReference>
<dbReference type="FunFam" id="3.90.1530.30:FF:000001">
    <property type="entry name" value="Chromosome partitioning protein ParB"/>
    <property type="match status" value="1"/>
</dbReference>
<dbReference type="InterPro" id="IPR036086">
    <property type="entry name" value="ParB/Sulfiredoxin_sf"/>
</dbReference>
<dbReference type="InterPro" id="IPR003115">
    <property type="entry name" value="ParB_N"/>
</dbReference>